<comment type="caution">
    <text evidence="1">The sequence shown here is derived from an EMBL/GenBank/DDBJ whole genome shotgun (WGS) entry which is preliminary data.</text>
</comment>
<dbReference type="Proteomes" id="UP000646548">
    <property type="component" value="Unassembled WGS sequence"/>
</dbReference>
<evidence type="ECO:0000313" key="1">
    <source>
        <dbReference type="EMBL" id="KAF6731266.1"/>
    </source>
</evidence>
<reference evidence="1" key="1">
    <citation type="journal article" name="BMC Genomics">
        <title>Long-read sequencing and de novo genome assembly of marine medaka (Oryzias melastigma).</title>
        <authorList>
            <person name="Liang P."/>
            <person name="Saqib H.S.A."/>
            <person name="Ni X."/>
            <person name="Shen Y."/>
        </authorList>
    </citation>
    <scope>NUCLEOTIDE SEQUENCE</scope>
    <source>
        <strain evidence="1">Bigg-433</strain>
    </source>
</reference>
<dbReference type="EMBL" id="WKFB01000216">
    <property type="protein sequence ID" value="KAF6731266.1"/>
    <property type="molecule type" value="Genomic_DNA"/>
</dbReference>
<evidence type="ECO:0000313" key="2">
    <source>
        <dbReference type="Proteomes" id="UP000646548"/>
    </source>
</evidence>
<dbReference type="AlphaFoldDB" id="A0A834FE04"/>
<proteinExistence type="predicted"/>
<organism evidence="1 2">
    <name type="scientific">Oryzias melastigma</name>
    <name type="common">Marine medaka</name>
    <dbReference type="NCBI Taxonomy" id="30732"/>
    <lineage>
        <taxon>Eukaryota</taxon>
        <taxon>Metazoa</taxon>
        <taxon>Chordata</taxon>
        <taxon>Craniata</taxon>
        <taxon>Vertebrata</taxon>
        <taxon>Euteleostomi</taxon>
        <taxon>Actinopterygii</taxon>
        <taxon>Neopterygii</taxon>
        <taxon>Teleostei</taxon>
        <taxon>Neoteleostei</taxon>
        <taxon>Acanthomorphata</taxon>
        <taxon>Ovalentaria</taxon>
        <taxon>Atherinomorphae</taxon>
        <taxon>Beloniformes</taxon>
        <taxon>Adrianichthyidae</taxon>
        <taxon>Oryziinae</taxon>
        <taxon>Oryzias</taxon>
    </lineage>
</organism>
<protein>
    <submittedName>
        <fullName evidence="1">Uncharacterized protein</fullName>
    </submittedName>
</protein>
<accession>A0A834FE04</accession>
<gene>
    <name evidence="1" type="ORF">FQA47_008942</name>
</gene>
<sequence length="97" mass="10547">MQEEKSSRAQDGERERPLSLKRTTCLRFVRVSGSEITLQPRRLLPNRSFSPTGVLQTAAGLPPFISSGLSLPPLLRSDIIPQPDIKAGPVGAGERLV</sequence>
<name>A0A834FE04_ORYME</name>